<proteinExistence type="predicted"/>
<dbReference type="RefSeq" id="WP_117963763.1">
    <property type="nucleotide sequence ID" value="NZ_JAQEAU010000005.1"/>
</dbReference>
<evidence type="ECO:0000313" key="4">
    <source>
        <dbReference type="Proteomes" id="UP000263754"/>
    </source>
</evidence>
<evidence type="ECO:0000259" key="2">
    <source>
        <dbReference type="Pfam" id="PF14319"/>
    </source>
</evidence>
<dbReference type="EMBL" id="QSOF01000058">
    <property type="protein sequence ID" value="RGI71435.1"/>
    <property type="molecule type" value="Genomic_DNA"/>
</dbReference>
<dbReference type="Proteomes" id="UP000263754">
    <property type="component" value="Unassembled WGS sequence"/>
</dbReference>
<gene>
    <name evidence="3" type="ORF">DXD90_19345</name>
</gene>
<protein>
    <submittedName>
        <fullName evidence="3">Transposase</fullName>
    </submittedName>
</protein>
<dbReference type="GO" id="GO:0003677">
    <property type="term" value="F:DNA binding"/>
    <property type="evidence" value="ECO:0007669"/>
    <property type="project" value="InterPro"/>
</dbReference>
<evidence type="ECO:0000313" key="3">
    <source>
        <dbReference type="EMBL" id="RGI71435.1"/>
    </source>
</evidence>
<dbReference type="AlphaFoldDB" id="A0A374MJH1"/>
<name>A0A374MJH1_BACUN</name>
<dbReference type="PANTHER" id="PTHR37023">
    <property type="entry name" value="TRANSPOSASE"/>
    <property type="match status" value="1"/>
</dbReference>
<feature type="domain" description="Transposase zinc-binding" evidence="2">
    <location>
        <begin position="24"/>
        <end position="114"/>
    </location>
</feature>
<reference evidence="3 4" key="1">
    <citation type="submission" date="2018-08" db="EMBL/GenBank/DDBJ databases">
        <title>A genome reference for cultivated species of the human gut microbiota.</title>
        <authorList>
            <person name="Zou Y."/>
            <person name="Xue W."/>
            <person name="Luo G."/>
        </authorList>
    </citation>
    <scope>NUCLEOTIDE SEQUENCE [LARGE SCALE GENOMIC DNA]</scope>
    <source>
        <strain evidence="3 4">TM10-17</strain>
    </source>
</reference>
<sequence length="406" mass="48136">MVDLLNSIYTASYNTKKYRLSDFFNRWWDEYAQHPAEYITPEQYKAVNAIRVCRTAALGIDTYACPECGEVREIYHSCKNRFCPSCGWRDTLKWAGRMKDKLLRVPHRHVVMTLPHILLDLVKHNKKEILNILMRTSAETVKDWMQHKFGLKTGVIAVLHTYGETKQFHVHTHMIMSWGGIDSNGKIVIPERDYVHIPSICKVFRYKFENALIELFDAGRLEHDFRDRMEFMGFIKKVANKKDWIVHLEPPIQMPEQVIQYVGRYSKRACLSEYKITAMDGENISFRYRDYLNSPDRRNPVEKELTLHYREFFPRLLQHVPLRYFRIVRYYGFYSNKGNLPEEYFGRDKSEIEETKLQQEESEYENPYFCECCGQMRVYSHTTVASGGTTYTVVLEHCDIHRRKAA</sequence>
<accession>A0A374MJH1</accession>
<dbReference type="GO" id="GO:0004803">
    <property type="term" value="F:transposase activity"/>
    <property type="evidence" value="ECO:0007669"/>
    <property type="project" value="InterPro"/>
</dbReference>
<feature type="domain" description="Transposase IS801/IS1294" evidence="1">
    <location>
        <begin position="154"/>
        <end position="337"/>
    </location>
</feature>
<evidence type="ECO:0000259" key="1">
    <source>
        <dbReference type="Pfam" id="PF04986"/>
    </source>
</evidence>
<dbReference type="InterPro" id="IPR026889">
    <property type="entry name" value="Zn_Tnp"/>
</dbReference>
<dbReference type="InterPro" id="IPR007069">
    <property type="entry name" value="Transposase_32"/>
</dbReference>
<dbReference type="Pfam" id="PF14319">
    <property type="entry name" value="Zn_Tnp_IS91"/>
    <property type="match status" value="1"/>
</dbReference>
<dbReference type="Pfam" id="PF04986">
    <property type="entry name" value="Y2_Tnp"/>
    <property type="match status" value="1"/>
</dbReference>
<dbReference type="GO" id="GO:0006313">
    <property type="term" value="P:DNA transposition"/>
    <property type="evidence" value="ECO:0007669"/>
    <property type="project" value="InterPro"/>
</dbReference>
<dbReference type="PANTHER" id="PTHR37023:SF1">
    <property type="entry name" value="ISSOD25 TRANSPOSASE TNPA_ISSOD25"/>
    <property type="match status" value="1"/>
</dbReference>
<comment type="caution">
    <text evidence="3">The sequence shown here is derived from an EMBL/GenBank/DDBJ whole genome shotgun (WGS) entry which is preliminary data.</text>
</comment>
<organism evidence="3 4">
    <name type="scientific">Bacteroides uniformis</name>
    <dbReference type="NCBI Taxonomy" id="820"/>
    <lineage>
        <taxon>Bacteria</taxon>
        <taxon>Pseudomonadati</taxon>
        <taxon>Bacteroidota</taxon>
        <taxon>Bacteroidia</taxon>
        <taxon>Bacteroidales</taxon>
        <taxon>Bacteroidaceae</taxon>
        <taxon>Bacteroides</taxon>
    </lineage>
</organism>